<reference evidence="9 10" key="1">
    <citation type="submission" date="2016-09" db="EMBL/GenBank/DDBJ databases">
        <title>Rhizobium sp. nov., a novel species isolated from the rice rhizosphere.</title>
        <authorList>
            <person name="Zhao J."/>
            <person name="Zhang X."/>
        </authorList>
    </citation>
    <scope>NUCLEOTIDE SEQUENCE [LARGE SCALE GENOMIC DNA]</scope>
    <source>
        <strain evidence="9 10">1.7048</strain>
    </source>
</reference>
<dbReference type="InterPro" id="IPR000172">
    <property type="entry name" value="GMC_OxRdtase_N"/>
</dbReference>
<comment type="caution">
    <text evidence="9">The sequence shown here is derived from an EMBL/GenBank/DDBJ whole genome shotgun (WGS) entry which is preliminary data.</text>
</comment>
<dbReference type="PROSITE" id="PS00623">
    <property type="entry name" value="GMC_OXRED_1"/>
    <property type="match status" value="1"/>
</dbReference>
<feature type="domain" description="Glucose-methanol-choline oxidoreductase N-terminal" evidence="7">
    <location>
        <begin position="98"/>
        <end position="121"/>
    </location>
</feature>
<organism evidence="9 10">
    <name type="scientific">Xaviernesmea oryzae</name>
    <dbReference type="NCBI Taxonomy" id="464029"/>
    <lineage>
        <taxon>Bacteria</taxon>
        <taxon>Pseudomonadati</taxon>
        <taxon>Pseudomonadota</taxon>
        <taxon>Alphaproteobacteria</taxon>
        <taxon>Hyphomicrobiales</taxon>
        <taxon>Rhizobiaceae</taxon>
        <taxon>Rhizobium/Agrobacterium group</taxon>
        <taxon>Xaviernesmea</taxon>
    </lineage>
</organism>
<evidence type="ECO:0000313" key="10">
    <source>
        <dbReference type="Proteomes" id="UP000186364"/>
    </source>
</evidence>
<dbReference type="InterPro" id="IPR007867">
    <property type="entry name" value="GMC_OxRtase_C"/>
</dbReference>
<evidence type="ECO:0000313" key="9">
    <source>
        <dbReference type="EMBL" id="OLP58917.1"/>
    </source>
</evidence>
<evidence type="ECO:0000256" key="1">
    <source>
        <dbReference type="ARBA" id="ARBA00001974"/>
    </source>
</evidence>
<keyword evidence="3 6" id="KW-0285">Flavoprotein</keyword>
<comment type="similarity">
    <text evidence="2 6">Belongs to the GMC oxidoreductase family.</text>
</comment>
<feature type="domain" description="Glucose-methanol-choline oxidoreductase N-terminal" evidence="8">
    <location>
        <begin position="271"/>
        <end position="285"/>
    </location>
</feature>
<dbReference type="GO" id="GO:0016614">
    <property type="term" value="F:oxidoreductase activity, acting on CH-OH group of donors"/>
    <property type="evidence" value="ECO:0007669"/>
    <property type="project" value="InterPro"/>
</dbReference>
<dbReference type="Pfam" id="PF00732">
    <property type="entry name" value="GMC_oxred_N"/>
    <property type="match status" value="1"/>
</dbReference>
<evidence type="ECO:0000256" key="3">
    <source>
        <dbReference type="ARBA" id="ARBA00022630"/>
    </source>
</evidence>
<proteinExistence type="inferred from homology"/>
<dbReference type="PIRSF" id="PIRSF000137">
    <property type="entry name" value="Alcohol_oxidase"/>
    <property type="match status" value="1"/>
</dbReference>
<dbReference type="PANTHER" id="PTHR11552">
    <property type="entry name" value="GLUCOSE-METHANOL-CHOLINE GMC OXIDOREDUCTASE"/>
    <property type="match status" value="1"/>
</dbReference>
<dbReference type="Pfam" id="PF05199">
    <property type="entry name" value="GMC_oxred_C"/>
    <property type="match status" value="1"/>
</dbReference>
<dbReference type="Gene3D" id="3.50.50.60">
    <property type="entry name" value="FAD/NAD(P)-binding domain"/>
    <property type="match status" value="1"/>
</dbReference>
<evidence type="ECO:0000259" key="7">
    <source>
        <dbReference type="PROSITE" id="PS00623"/>
    </source>
</evidence>
<gene>
    <name evidence="9" type="ORF">BJF93_23100</name>
</gene>
<dbReference type="EMBL" id="MKIP01000054">
    <property type="protein sequence ID" value="OLP58917.1"/>
    <property type="molecule type" value="Genomic_DNA"/>
</dbReference>
<sequence length="530" mass="57242">MSNVSTSSLDERVFDYAVIGGGTAGCVLANRLSADPSRSVVLIEAGVREVADAIGCPLRDSSRLILEGYNWDYEAQLIRARADGSPARSPKSFPYRLGKTLGGSSAVNGAVALIGFASDFDRWAAAGCTVWGWSDVEPWFRAIDGCERRNSDAAIQSPLRLRFPEQSQLHSLDRAFIRACVDAGVPFIDCINRGEEPAVGLSPANVGPAAERINLFQSYVQPVLHRPNLVILTEAMANRVKTVGNRATGVEISQSGRALEIHSRNVVLSAGAVGTPLLLQRSGIGDAPQLRSLDIPIVSHLPAIGKNLSDHASVVLWAVPKSKEVHEPRPWRQVVARTPSGIDKEIDVQLGLLNNVVSERIPAMRARTNDPALIGATVMLMRPEARGRVAWRGPRQPPLIELPVTSSEVDVARLAGGVRQMWRLLQHPDVKENVESVRFWSEAVVANDDTLRSAVSNLANPGWHACGTVRMGSKEDKSTAVDERGAVHGLRGLFVSDASIFPSIPSMPTNLTVIMTAERIADFILNGSVR</sequence>
<dbReference type="InterPro" id="IPR012132">
    <property type="entry name" value="GMC_OxRdtase"/>
</dbReference>
<evidence type="ECO:0000256" key="4">
    <source>
        <dbReference type="ARBA" id="ARBA00022827"/>
    </source>
</evidence>
<dbReference type="Proteomes" id="UP000186364">
    <property type="component" value="Unassembled WGS sequence"/>
</dbReference>
<dbReference type="PANTHER" id="PTHR11552:SF147">
    <property type="entry name" value="CHOLINE DEHYDROGENASE, MITOCHONDRIAL"/>
    <property type="match status" value="1"/>
</dbReference>
<comment type="cofactor">
    <cofactor evidence="1 5">
        <name>FAD</name>
        <dbReference type="ChEBI" id="CHEBI:57692"/>
    </cofactor>
</comment>
<feature type="binding site" evidence="5">
    <location>
        <begin position="108"/>
        <end position="111"/>
    </location>
    <ligand>
        <name>FAD</name>
        <dbReference type="ChEBI" id="CHEBI:57692"/>
    </ligand>
</feature>
<dbReference type="OrthoDB" id="9785276at2"/>
<dbReference type="AlphaFoldDB" id="A0A1Q9AU09"/>
<keyword evidence="4 5" id="KW-0274">FAD</keyword>
<dbReference type="Gene3D" id="3.30.410.40">
    <property type="match status" value="1"/>
</dbReference>
<protein>
    <recommendedName>
        <fullName evidence="7 8">Glucose-methanol-choline oxidoreductase N-terminal domain-containing protein</fullName>
    </recommendedName>
</protein>
<dbReference type="InterPro" id="IPR036188">
    <property type="entry name" value="FAD/NAD-bd_sf"/>
</dbReference>
<dbReference type="PROSITE" id="PS00624">
    <property type="entry name" value="GMC_OXRED_2"/>
    <property type="match status" value="1"/>
</dbReference>
<dbReference type="RefSeq" id="WP_075628751.1">
    <property type="nucleotide sequence ID" value="NZ_FOAM01000017.1"/>
</dbReference>
<evidence type="ECO:0000256" key="2">
    <source>
        <dbReference type="ARBA" id="ARBA00010790"/>
    </source>
</evidence>
<keyword evidence="10" id="KW-1185">Reference proteome</keyword>
<evidence type="ECO:0000259" key="8">
    <source>
        <dbReference type="PROSITE" id="PS00624"/>
    </source>
</evidence>
<accession>A0A1Q9AU09</accession>
<evidence type="ECO:0000256" key="6">
    <source>
        <dbReference type="RuleBase" id="RU003968"/>
    </source>
</evidence>
<feature type="binding site" evidence="5">
    <location>
        <begin position="463"/>
        <end position="464"/>
    </location>
    <ligand>
        <name>FAD</name>
        <dbReference type="ChEBI" id="CHEBI:57692"/>
    </ligand>
</feature>
<dbReference type="GO" id="GO:0050660">
    <property type="term" value="F:flavin adenine dinucleotide binding"/>
    <property type="evidence" value="ECO:0007669"/>
    <property type="project" value="InterPro"/>
</dbReference>
<dbReference type="SUPFAM" id="SSF54373">
    <property type="entry name" value="FAD-linked reductases, C-terminal domain"/>
    <property type="match status" value="1"/>
</dbReference>
<name>A0A1Q9AU09_9HYPH</name>
<evidence type="ECO:0000256" key="5">
    <source>
        <dbReference type="PIRSR" id="PIRSR000137-2"/>
    </source>
</evidence>
<dbReference type="SUPFAM" id="SSF51905">
    <property type="entry name" value="FAD/NAD(P)-binding domain"/>
    <property type="match status" value="1"/>
</dbReference>